<evidence type="ECO:0000256" key="1">
    <source>
        <dbReference type="SAM" id="Phobius"/>
    </source>
</evidence>
<feature type="transmembrane region" description="Helical" evidence="1">
    <location>
        <begin position="47"/>
        <end position="70"/>
    </location>
</feature>
<proteinExistence type="predicted"/>
<accession>A0AAV9PAN0</accession>
<gene>
    <name evidence="2" type="ORF">LTR77_005929</name>
</gene>
<dbReference type="Proteomes" id="UP001337655">
    <property type="component" value="Unassembled WGS sequence"/>
</dbReference>
<dbReference type="EMBL" id="JAVRRT010000009">
    <property type="protein sequence ID" value="KAK5168620.1"/>
    <property type="molecule type" value="Genomic_DNA"/>
</dbReference>
<evidence type="ECO:0000313" key="3">
    <source>
        <dbReference type="Proteomes" id="UP001337655"/>
    </source>
</evidence>
<reference evidence="2 3" key="1">
    <citation type="submission" date="2023-08" db="EMBL/GenBank/DDBJ databases">
        <title>Black Yeasts Isolated from many extreme environments.</title>
        <authorList>
            <person name="Coleine C."/>
            <person name="Stajich J.E."/>
            <person name="Selbmann L."/>
        </authorList>
    </citation>
    <scope>NUCLEOTIDE SEQUENCE [LARGE SCALE GENOMIC DNA]</scope>
    <source>
        <strain evidence="2 3">CCFEE 5935</strain>
    </source>
</reference>
<name>A0AAV9PAN0_9PEZI</name>
<organism evidence="2 3">
    <name type="scientific">Saxophila tyrrhenica</name>
    <dbReference type="NCBI Taxonomy" id="1690608"/>
    <lineage>
        <taxon>Eukaryota</taxon>
        <taxon>Fungi</taxon>
        <taxon>Dikarya</taxon>
        <taxon>Ascomycota</taxon>
        <taxon>Pezizomycotina</taxon>
        <taxon>Dothideomycetes</taxon>
        <taxon>Dothideomycetidae</taxon>
        <taxon>Mycosphaerellales</taxon>
        <taxon>Extremaceae</taxon>
        <taxon>Saxophila</taxon>
    </lineage>
</organism>
<keyword evidence="3" id="KW-1185">Reference proteome</keyword>
<comment type="caution">
    <text evidence="2">The sequence shown here is derived from an EMBL/GenBank/DDBJ whole genome shotgun (WGS) entry which is preliminary data.</text>
</comment>
<dbReference type="RefSeq" id="XP_064658086.1">
    <property type="nucleotide sequence ID" value="XM_064803171.1"/>
</dbReference>
<dbReference type="AlphaFoldDB" id="A0AAV9PAN0"/>
<protein>
    <submittedName>
        <fullName evidence="2">Uncharacterized protein</fullName>
    </submittedName>
</protein>
<sequence length="182" mass="20425">MPLRTSATVFNLMPRSEPSAGNNTTSNLCLSLSSSSDSQVLISRRTLIVTLALCALLTLLSMAAASLLLYREIARRRQTKVAKKWGRQSRFNHRISLMRKEIDTEYSKHYTGYLQHEPENPEMGSDSPVEMMPPERLCEVPAIPALAANKNAGTPKGRWKTMSLVFDQGVGMWMPKRERTVT</sequence>
<keyword evidence="1" id="KW-1133">Transmembrane helix</keyword>
<keyword evidence="1" id="KW-0472">Membrane</keyword>
<keyword evidence="1" id="KW-0812">Transmembrane</keyword>
<evidence type="ECO:0000313" key="2">
    <source>
        <dbReference type="EMBL" id="KAK5168620.1"/>
    </source>
</evidence>
<dbReference type="GeneID" id="89927269"/>